<dbReference type="Pfam" id="PF02899">
    <property type="entry name" value="Phage_int_SAM_1"/>
    <property type="match status" value="1"/>
</dbReference>
<comment type="similarity">
    <text evidence="1">Belongs to the 'phage' integrase family.</text>
</comment>
<name>A0A9D1JP04_9BACT</name>
<protein>
    <submittedName>
        <fullName evidence="8">Tyrosine-type recombinase/integrase</fullName>
    </submittedName>
</protein>
<evidence type="ECO:0000259" key="6">
    <source>
        <dbReference type="PROSITE" id="PS51898"/>
    </source>
</evidence>
<sequence length="294" mass="33755">MNHINQFINYLQATKNLSEKTLSAYRSDLKLFLEFETDELKPDICAYVSHLHLNLKLKDTSIRRKIITLKNYYNYLTDLEIIPYSPFLKLKFRFKQERRLPKTLAITDISKILSCFNIDPAPLSPFAQRTLTRDAALIDLLISTGIRIGEAAALTLNDIIASEHTLLIHGKGRKQRLIYISSPVTWSRLSALIKERRKTGGEHLFINRYGTPLTIHGIEDIYAKYIKKANLPGKSTPHYLRHTFATNLLANGADLRSVQEILGHASVATTQIYTEVTTNRKKQVLKKFNYRNKL</sequence>
<dbReference type="InterPro" id="IPR050090">
    <property type="entry name" value="Tyrosine_recombinase_XerCD"/>
</dbReference>
<proteinExistence type="inferred from homology"/>
<dbReference type="InterPro" id="IPR004107">
    <property type="entry name" value="Integrase_SAM-like_N"/>
</dbReference>
<dbReference type="PANTHER" id="PTHR30349">
    <property type="entry name" value="PHAGE INTEGRASE-RELATED"/>
    <property type="match status" value="1"/>
</dbReference>
<keyword evidence="3 5" id="KW-0238">DNA-binding</keyword>
<keyword evidence="4" id="KW-0233">DNA recombination</keyword>
<evidence type="ECO:0000256" key="1">
    <source>
        <dbReference type="ARBA" id="ARBA00008857"/>
    </source>
</evidence>
<keyword evidence="2" id="KW-0229">DNA integration</keyword>
<reference evidence="8" key="2">
    <citation type="journal article" date="2021" name="PeerJ">
        <title>Extensive microbial diversity within the chicken gut microbiome revealed by metagenomics and culture.</title>
        <authorList>
            <person name="Gilroy R."/>
            <person name="Ravi A."/>
            <person name="Getino M."/>
            <person name="Pursley I."/>
            <person name="Horton D.L."/>
            <person name="Alikhan N.F."/>
            <person name="Baker D."/>
            <person name="Gharbi K."/>
            <person name="Hall N."/>
            <person name="Watson M."/>
            <person name="Adriaenssens E.M."/>
            <person name="Foster-Nyarko E."/>
            <person name="Jarju S."/>
            <person name="Secka A."/>
            <person name="Antonio M."/>
            <person name="Oren A."/>
            <person name="Chaudhuri R.R."/>
            <person name="La Ragione R."/>
            <person name="Hildebrand F."/>
            <person name="Pallen M.J."/>
        </authorList>
    </citation>
    <scope>NUCLEOTIDE SEQUENCE</scope>
    <source>
        <strain evidence="8">6276</strain>
    </source>
</reference>
<dbReference type="InterPro" id="IPR013762">
    <property type="entry name" value="Integrase-like_cat_sf"/>
</dbReference>
<dbReference type="PROSITE" id="PS51898">
    <property type="entry name" value="TYR_RECOMBINASE"/>
    <property type="match status" value="1"/>
</dbReference>
<evidence type="ECO:0000259" key="7">
    <source>
        <dbReference type="PROSITE" id="PS51900"/>
    </source>
</evidence>
<dbReference type="Gene3D" id="1.10.150.130">
    <property type="match status" value="1"/>
</dbReference>
<evidence type="ECO:0000256" key="4">
    <source>
        <dbReference type="ARBA" id="ARBA00023172"/>
    </source>
</evidence>
<comment type="caution">
    <text evidence="8">The sequence shown here is derived from an EMBL/GenBank/DDBJ whole genome shotgun (WGS) entry which is preliminary data.</text>
</comment>
<dbReference type="InterPro" id="IPR010998">
    <property type="entry name" value="Integrase_recombinase_N"/>
</dbReference>
<dbReference type="AlphaFoldDB" id="A0A9D1JP04"/>
<dbReference type="GO" id="GO:0015074">
    <property type="term" value="P:DNA integration"/>
    <property type="evidence" value="ECO:0007669"/>
    <property type="project" value="UniProtKB-KW"/>
</dbReference>
<evidence type="ECO:0000256" key="5">
    <source>
        <dbReference type="PROSITE-ProRule" id="PRU01248"/>
    </source>
</evidence>
<evidence type="ECO:0000256" key="2">
    <source>
        <dbReference type="ARBA" id="ARBA00022908"/>
    </source>
</evidence>
<gene>
    <name evidence="8" type="ORF">IAC10_13230</name>
</gene>
<evidence type="ECO:0000313" key="9">
    <source>
        <dbReference type="Proteomes" id="UP000823928"/>
    </source>
</evidence>
<dbReference type="InterPro" id="IPR011010">
    <property type="entry name" value="DNA_brk_join_enz"/>
</dbReference>
<accession>A0A9D1JP04</accession>
<dbReference type="InterPro" id="IPR044068">
    <property type="entry name" value="CB"/>
</dbReference>
<dbReference type="Pfam" id="PF00589">
    <property type="entry name" value="Phage_integrase"/>
    <property type="match status" value="1"/>
</dbReference>
<dbReference type="InterPro" id="IPR002104">
    <property type="entry name" value="Integrase_catalytic"/>
</dbReference>
<evidence type="ECO:0000256" key="3">
    <source>
        <dbReference type="ARBA" id="ARBA00023125"/>
    </source>
</evidence>
<dbReference type="Proteomes" id="UP000823928">
    <property type="component" value="Unassembled WGS sequence"/>
</dbReference>
<dbReference type="SUPFAM" id="SSF56349">
    <property type="entry name" value="DNA breaking-rejoining enzymes"/>
    <property type="match status" value="1"/>
</dbReference>
<dbReference type="GO" id="GO:0006310">
    <property type="term" value="P:DNA recombination"/>
    <property type="evidence" value="ECO:0007669"/>
    <property type="project" value="UniProtKB-KW"/>
</dbReference>
<reference evidence="8" key="1">
    <citation type="submission" date="2020-10" db="EMBL/GenBank/DDBJ databases">
        <authorList>
            <person name="Gilroy R."/>
        </authorList>
    </citation>
    <scope>NUCLEOTIDE SEQUENCE</scope>
    <source>
        <strain evidence="8">6276</strain>
    </source>
</reference>
<feature type="domain" description="Core-binding (CB)" evidence="7">
    <location>
        <begin position="1"/>
        <end position="77"/>
    </location>
</feature>
<evidence type="ECO:0000313" key="8">
    <source>
        <dbReference type="EMBL" id="HIS37562.1"/>
    </source>
</evidence>
<feature type="domain" description="Tyr recombinase" evidence="6">
    <location>
        <begin position="99"/>
        <end position="286"/>
    </location>
</feature>
<dbReference type="PROSITE" id="PS51900">
    <property type="entry name" value="CB"/>
    <property type="match status" value="1"/>
</dbReference>
<dbReference type="Gene3D" id="1.10.443.10">
    <property type="entry name" value="Intergrase catalytic core"/>
    <property type="match status" value="1"/>
</dbReference>
<organism evidence="8 9">
    <name type="scientific">Candidatus Scatousia excrementigallinarum</name>
    <dbReference type="NCBI Taxonomy" id="2840935"/>
    <lineage>
        <taxon>Bacteria</taxon>
        <taxon>Candidatus Scatousia</taxon>
    </lineage>
</organism>
<dbReference type="EMBL" id="DVIU01000273">
    <property type="protein sequence ID" value="HIS37562.1"/>
    <property type="molecule type" value="Genomic_DNA"/>
</dbReference>
<dbReference type="GO" id="GO:0003677">
    <property type="term" value="F:DNA binding"/>
    <property type="evidence" value="ECO:0007669"/>
    <property type="project" value="UniProtKB-UniRule"/>
</dbReference>
<dbReference type="PANTHER" id="PTHR30349:SF41">
    <property type="entry name" value="INTEGRASE_RECOMBINASE PROTEIN MJ0367-RELATED"/>
    <property type="match status" value="1"/>
</dbReference>